<dbReference type="PATRIC" id="fig|1379910.4.peg.2401"/>
<keyword evidence="1" id="KW-0472">Membrane</keyword>
<evidence type="ECO:0000313" key="2">
    <source>
        <dbReference type="EMBL" id="AKQ46057.1"/>
    </source>
</evidence>
<dbReference type="AlphaFoldDB" id="A0A0H4VQ55"/>
<dbReference type="Proteomes" id="UP000036458">
    <property type="component" value="Chromosome"/>
</dbReference>
<protein>
    <submittedName>
        <fullName evidence="2">Uncharacterized protein</fullName>
    </submittedName>
</protein>
<name>A0A0H4VQ55_9BACT</name>
<sequence>MWASYRYEPRSAFAQFLLEGHLLLLLLLMVLVFLYIEGIYYLLMVKLKKSTPLLIYSDVLLLPVGIAFFLSLKFLGDIKEDRIIYRSSQNPSEKLVAQYYETGVTRTPRWRVIQVNDLPSELRRFHKTHLDLNTVSGATQKVVGEKQMDFARIPKKLVYEYQTYLLEQTHLFDGRLIKEATK</sequence>
<proteinExistence type="predicted"/>
<dbReference type="STRING" id="1379910.TH63_11050"/>
<evidence type="ECO:0000313" key="3">
    <source>
        <dbReference type="Proteomes" id="UP000036458"/>
    </source>
</evidence>
<feature type="transmembrane region" description="Helical" evidence="1">
    <location>
        <begin position="55"/>
        <end position="76"/>
    </location>
</feature>
<accession>A0A0H4VQ55</accession>
<reference evidence="2 3" key="1">
    <citation type="submission" date="2015-01" db="EMBL/GenBank/DDBJ databases">
        <title>Rufibacter sp./DG31D/ whole genome sequencing.</title>
        <authorList>
            <person name="Kim M.K."/>
            <person name="Srinivasan S."/>
            <person name="Lee J.-J."/>
        </authorList>
    </citation>
    <scope>NUCLEOTIDE SEQUENCE [LARGE SCALE GENOMIC DNA]</scope>
    <source>
        <strain evidence="2 3">DG31D</strain>
    </source>
</reference>
<feature type="transmembrane region" description="Helical" evidence="1">
    <location>
        <begin position="21"/>
        <end position="43"/>
    </location>
</feature>
<gene>
    <name evidence="2" type="ORF">TH63_11050</name>
</gene>
<dbReference type="KEGG" id="ruf:TH63_11050"/>
<keyword evidence="3" id="KW-1185">Reference proteome</keyword>
<dbReference type="EMBL" id="CP010777">
    <property type="protein sequence ID" value="AKQ46057.1"/>
    <property type="molecule type" value="Genomic_DNA"/>
</dbReference>
<keyword evidence="1" id="KW-0812">Transmembrane</keyword>
<organism evidence="2 3">
    <name type="scientific">Rufibacter radiotolerans</name>
    <dbReference type="NCBI Taxonomy" id="1379910"/>
    <lineage>
        <taxon>Bacteria</taxon>
        <taxon>Pseudomonadati</taxon>
        <taxon>Bacteroidota</taxon>
        <taxon>Cytophagia</taxon>
        <taxon>Cytophagales</taxon>
        <taxon>Hymenobacteraceae</taxon>
        <taxon>Rufibacter</taxon>
    </lineage>
</organism>
<keyword evidence="1" id="KW-1133">Transmembrane helix</keyword>
<evidence type="ECO:0000256" key="1">
    <source>
        <dbReference type="SAM" id="Phobius"/>
    </source>
</evidence>